<organism evidence="1 2">
    <name type="scientific">Marinobacter guineae</name>
    <dbReference type="NCBI Taxonomy" id="432303"/>
    <lineage>
        <taxon>Bacteria</taxon>
        <taxon>Pseudomonadati</taxon>
        <taxon>Pseudomonadota</taxon>
        <taxon>Gammaproteobacteria</taxon>
        <taxon>Pseudomonadales</taxon>
        <taxon>Marinobacteraceae</taxon>
        <taxon>Marinobacter</taxon>
    </lineage>
</organism>
<evidence type="ECO:0000313" key="1">
    <source>
        <dbReference type="EMBL" id="PHQ27170.1"/>
    </source>
</evidence>
<name>A0A2G1VKQ2_9GAMM</name>
<dbReference type="Proteomes" id="UP000229044">
    <property type="component" value="Unassembled WGS sequence"/>
</dbReference>
<keyword evidence="2" id="KW-1185">Reference proteome</keyword>
<reference evidence="1 2" key="1">
    <citation type="submission" date="2017-09" db="EMBL/GenBank/DDBJ databases">
        <title>The draft genome sequences of Marinobacter guineae M3B.</title>
        <authorList>
            <person name="Cao J."/>
        </authorList>
    </citation>
    <scope>NUCLEOTIDE SEQUENCE [LARGE SCALE GENOMIC DNA]</scope>
    <source>
        <strain evidence="1 2">M3B</strain>
    </source>
</reference>
<proteinExistence type="predicted"/>
<protein>
    <submittedName>
        <fullName evidence="1">Uncharacterized protein</fullName>
    </submittedName>
</protein>
<gene>
    <name evidence="1" type="ORF">CLH62_06235</name>
</gene>
<evidence type="ECO:0000313" key="2">
    <source>
        <dbReference type="Proteomes" id="UP000229044"/>
    </source>
</evidence>
<dbReference type="EMBL" id="NTFI01000001">
    <property type="protein sequence ID" value="PHQ27170.1"/>
    <property type="molecule type" value="Genomic_DNA"/>
</dbReference>
<comment type="caution">
    <text evidence="1">The sequence shown here is derived from an EMBL/GenBank/DDBJ whole genome shotgun (WGS) entry which is preliminary data.</text>
</comment>
<accession>A0A2G1VKQ2</accession>
<sequence length="74" mass="8353">MHQHDQRSLQDHHHDLLDLDTAALPYQAVHIHLGNPTERDMYLPVLADIENQVVLFHSSNAYLYGHAHGPGGSH</sequence>
<dbReference type="AlphaFoldDB" id="A0A2G1VKQ2"/>